<accession>A0ACA9MXM2</accession>
<evidence type="ECO:0000313" key="2">
    <source>
        <dbReference type="Proteomes" id="UP000789702"/>
    </source>
</evidence>
<feature type="non-terminal residue" evidence="1">
    <location>
        <position position="62"/>
    </location>
</feature>
<reference evidence="1" key="1">
    <citation type="submission" date="2021-06" db="EMBL/GenBank/DDBJ databases">
        <authorList>
            <person name="Kallberg Y."/>
            <person name="Tangrot J."/>
            <person name="Rosling A."/>
        </authorList>
    </citation>
    <scope>NUCLEOTIDE SEQUENCE</scope>
    <source>
        <strain evidence="1">IL203A</strain>
    </source>
</reference>
<dbReference type="Proteomes" id="UP000789702">
    <property type="component" value="Unassembled WGS sequence"/>
</dbReference>
<keyword evidence="2" id="KW-1185">Reference proteome</keyword>
<name>A0ACA9MXM2_9GLOM</name>
<dbReference type="EMBL" id="CAJVPU010011861">
    <property type="protein sequence ID" value="CAG8618442.1"/>
    <property type="molecule type" value="Genomic_DNA"/>
</dbReference>
<gene>
    <name evidence="1" type="ORF">DHETER_LOCUS7916</name>
</gene>
<organism evidence="1 2">
    <name type="scientific">Dentiscutata heterogama</name>
    <dbReference type="NCBI Taxonomy" id="1316150"/>
    <lineage>
        <taxon>Eukaryota</taxon>
        <taxon>Fungi</taxon>
        <taxon>Fungi incertae sedis</taxon>
        <taxon>Mucoromycota</taxon>
        <taxon>Glomeromycotina</taxon>
        <taxon>Glomeromycetes</taxon>
        <taxon>Diversisporales</taxon>
        <taxon>Gigasporaceae</taxon>
        <taxon>Dentiscutata</taxon>
    </lineage>
</organism>
<sequence length="62" mass="6866">VVSGRHSRMNSGRRGICGYWNSGHRRINSGRCGICVVENKNADRLAKKGATISMHEKKKLSP</sequence>
<comment type="caution">
    <text evidence="1">The sequence shown here is derived from an EMBL/GenBank/DDBJ whole genome shotgun (WGS) entry which is preliminary data.</text>
</comment>
<proteinExistence type="predicted"/>
<protein>
    <submittedName>
        <fullName evidence="1">3831_t:CDS:1</fullName>
    </submittedName>
</protein>
<feature type="non-terminal residue" evidence="1">
    <location>
        <position position="1"/>
    </location>
</feature>
<evidence type="ECO:0000313" key="1">
    <source>
        <dbReference type="EMBL" id="CAG8618442.1"/>
    </source>
</evidence>